<dbReference type="Proteomes" id="UP001212997">
    <property type="component" value="Unassembled WGS sequence"/>
</dbReference>
<evidence type="ECO:0000256" key="1">
    <source>
        <dbReference type="ARBA" id="ARBA00001947"/>
    </source>
</evidence>
<dbReference type="InterPro" id="IPR001719">
    <property type="entry name" value="AP_endonuc_2"/>
</dbReference>
<name>A0AAD5UU69_9APHY</name>
<keyword evidence="6" id="KW-0378">Hydrolase</keyword>
<feature type="region of interest" description="Disordered" evidence="9">
    <location>
        <begin position="422"/>
        <end position="459"/>
    </location>
</feature>
<dbReference type="GO" id="GO:0008270">
    <property type="term" value="F:zinc ion binding"/>
    <property type="evidence" value="ECO:0007669"/>
    <property type="project" value="InterPro"/>
</dbReference>
<evidence type="ECO:0000256" key="3">
    <source>
        <dbReference type="ARBA" id="ARBA00021759"/>
    </source>
</evidence>
<dbReference type="NCBIfam" id="NF002199">
    <property type="entry name" value="PRK01060.1-4"/>
    <property type="match status" value="1"/>
</dbReference>
<evidence type="ECO:0000259" key="10">
    <source>
        <dbReference type="Pfam" id="PF01261"/>
    </source>
</evidence>
<dbReference type="GO" id="GO:0006284">
    <property type="term" value="P:base-excision repair"/>
    <property type="evidence" value="ECO:0007669"/>
    <property type="project" value="TreeGrafter"/>
</dbReference>
<dbReference type="HAMAP" id="MF_00152">
    <property type="entry name" value="Nfo"/>
    <property type="match status" value="1"/>
</dbReference>
<dbReference type="PANTHER" id="PTHR21445">
    <property type="entry name" value="ENDONUCLEASE IV ENDODEOXYRIBONUCLEASE IV"/>
    <property type="match status" value="1"/>
</dbReference>
<comment type="cofactor">
    <cofactor evidence="1">
        <name>Zn(2+)</name>
        <dbReference type="ChEBI" id="CHEBI:29105"/>
    </cofactor>
</comment>
<accession>A0AAD5UU69</accession>
<dbReference type="InterPro" id="IPR013022">
    <property type="entry name" value="Xyl_isomerase-like_TIM-brl"/>
</dbReference>
<comment type="caution">
    <text evidence="11">The sequence shown here is derived from an EMBL/GenBank/DDBJ whole genome shotgun (WGS) entry which is preliminary data.</text>
</comment>
<dbReference type="GO" id="GO:0008081">
    <property type="term" value="F:phosphoric diester hydrolase activity"/>
    <property type="evidence" value="ECO:0007669"/>
    <property type="project" value="TreeGrafter"/>
</dbReference>
<dbReference type="GO" id="GO:0005634">
    <property type="term" value="C:nucleus"/>
    <property type="evidence" value="ECO:0007669"/>
    <property type="project" value="TreeGrafter"/>
</dbReference>
<keyword evidence="8" id="KW-0234">DNA repair</keyword>
<dbReference type="Gene3D" id="3.20.20.150">
    <property type="entry name" value="Divalent-metal-dependent TIM barrel enzymes"/>
    <property type="match status" value="1"/>
</dbReference>
<feature type="compositionally biased region" description="Polar residues" evidence="9">
    <location>
        <begin position="44"/>
        <end position="54"/>
    </location>
</feature>
<dbReference type="EMBL" id="JANAWD010000557">
    <property type="protein sequence ID" value="KAJ3477871.1"/>
    <property type="molecule type" value="Genomic_DNA"/>
</dbReference>
<dbReference type="InterPro" id="IPR036237">
    <property type="entry name" value="Xyl_isomerase-like_sf"/>
</dbReference>
<evidence type="ECO:0000256" key="8">
    <source>
        <dbReference type="ARBA" id="ARBA00023204"/>
    </source>
</evidence>
<dbReference type="FunFam" id="3.20.20.150:FF:000001">
    <property type="entry name" value="Probable endonuclease 4"/>
    <property type="match status" value="1"/>
</dbReference>
<organism evidence="11 12">
    <name type="scientific">Meripilus lineatus</name>
    <dbReference type="NCBI Taxonomy" id="2056292"/>
    <lineage>
        <taxon>Eukaryota</taxon>
        <taxon>Fungi</taxon>
        <taxon>Dikarya</taxon>
        <taxon>Basidiomycota</taxon>
        <taxon>Agaricomycotina</taxon>
        <taxon>Agaricomycetes</taxon>
        <taxon>Polyporales</taxon>
        <taxon>Meripilaceae</taxon>
        <taxon>Meripilus</taxon>
    </lineage>
</organism>
<dbReference type="NCBIfam" id="TIGR00587">
    <property type="entry name" value="nfo"/>
    <property type="match status" value="1"/>
</dbReference>
<evidence type="ECO:0000313" key="11">
    <source>
        <dbReference type="EMBL" id="KAJ3477871.1"/>
    </source>
</evidence>
<evidence type="ECO:0000256" key="7">
    <source>
        <dbReference type="ARBA" id="ARBA00022833"/>
    </source>
</evidence>
<keyword evidence="5" id="KW-0227">DNA damage</keyword>
<feature type="compositionally biased region" description="Low complexity" evidence="9">
    <location>
        <begin position="1"/>
        <end position="25"/>
    </location>
</feature>
<reference evidence="11" key="1">
    <citation type="submission" date="2022-07" db="EMBL/GenBank/DDBJ databases">
        <title>Genome Sequence of Physisporinus lineatus.</title>
        <authorList>
            <person name="Buettner E."/>
        </authorList>
    </citation>
    <scope>NUCLEOTIDE SEQUENCE</scope>
    <source>
        <strain evidence="11">VT162</strain>
    </source>
</reference>
<protein>
    <recommendedName>
        <fullName evidence="3">Apurinic-apyrimidinic endonuclease 1</fullName>
    </recommendedName>
</protein>
<comment type="similarity">
    <text evidence="2">Belongs to the AP endonuclease 2 family.</text>
</comment>
<keyword evidence="7" id="KW-0862">Zinc</keyword>
<keyword evidence="12" id="KW-1185">Reference proteome</keyword>
<dbReference type="InterPro" id="IPR018246">
    <property type="entry name" value="AP_endonuc_F2_Zn_BS"/>
</dbReference>
<dbReference type="PANTHER" id="PTHR21445:SF0">
    <property type="entry name" value="APURINIC-APYRIMIDINIC ENDONUCLEASE"/>
    <property type="match status" value="1"/>
</dbReference>
<feature type="region of interest" description="Disordered" evidence="9">
    <location>
        <begin position="1"/>
        <end position="54"/>
    </location>
</feature>
<keyword evidence="4" id="KW-0479">Metal-binding</keyword>
<dbReference type="SUPFAM" id="SSF51658">
    <property type="entry name" value="Xylose isomerase-like"/>
    <property type="match status" value="1"/>
</dbReference>
<sequence length="459" mass="51236">MTTAVRRSARLLSLSSRSATTLANTQHDTEPTRPRKRQRVVNPCPSNDGDQTVTVPRRKGKQIEFTPSDFPPRRQSEWKVGAHVSAAGGVENTVINAAAIGASAFALFVKSQRKWSSPPLTGHSIDTFKSRMKEFGYSSSHVLPHGSYLINLGNPDEYVPSFQRFRHPMTISTREKREKSYTCFLDDLRRCELLGLELYNLHPGSTVGEATPEESMSLIAQAINRAHQETNSVTVVLENMAGSGNIIGSTFAQLGTIIRDVTDKDRVGICLDTCHTFAAGYDIRTKEGWNSVLDQLDRDVGIQYLRGMHLNDSKTPLDSKKDRHENIGVFVPCFRFSIDKMSEFLNSSGHLELSTFTHIMTDPRIQNIPLILETPAFDGPGLKLGEGMSIWQKEIDVLYQISEGIPSPSELQEWEGAIKEVVSEAAKSQDSKQRRRNHDGTSSTSRKRKVKEESESDEE</sequence>
<proteinExistence type="inferred from homology"/>
<dbReference type="PROSITE" id="PS51432">
    <property type="entry name" value="AP_NUCLEASE_F2_4"/>
    <property type="match status" value="1"/>
</dbReference>
<evidence type="ECO:0000256" key="5">
    <source>
        <dbReference type="ARBA" id="ARBA00022763"/>
    </source>
</evidence>
<dbReference type="AlphaFoldDB" id="A0AAD5UU69"/>
<evidence type="ECO:0000313" key="12">
    <source>
        <dbReference type="Proteomes" id="UP001212997"/>
    </source>
</evidence>
<dbReference type="PROSITE" id="PS00729">
    <property type="entry name" value="AP_NUCLEASE_F2_1"/>
    <property type="match status" value="1"/>
</dbReference>
<dbReference type="CDD" id="cd00019">
    <property type="entry name" value="AP2Ec"/>
    <property type="match status" value="1"/>
</dbReference>
<evidence type="ECO:0000256" key="9">
    <source>
        <dbReference type="SAM" id="MobiDB-lite"/>
    </source>
</evidence>
<feature type="domain" description="Xylose isomerase-like TIM barrel" evidence="10">
    <location>
        <begin position="96"/>
        <end position="398"/>
    </location>
</feature>
<dbReference type="Pfam" id="PF01261">
    <property type="entry name" value="AP_endonuc_2"/>
    <property type="match status" value="1"/>
</dbReference>
<evidence type="ECO:0000256" key="4">
    <source>
        <dbReference type="ARBA" id="ARBA00022723"/>
    </source>
</evidence>
<dbReference type="GO" id="GO:0003906">
    <property type="term" value="F:DNA-(apurinic or apyrimidinic site) endonuclease activity"/>
    <property type="evidence" value="ECO:0007669"/>
    <property type="project" value="TreeGrafter"/>
</dbReference>
<dbReference type="GO" id="GO:0003677">
    <property type="term" value="F:DNA binding"/>
    <property type="evidence" value="ECO:0007669"/>
    <property type="project" value="InterPro"/>
</dbReference>
<dbReference type="SMART" id="SM00518">
    <property type="entry name" value="AP2Ec"/>
    <property type="match status" value="1"/>
</dbReference>
<gene>
    <name evidence="11" type="ORF">NLI96_g10164</name>
</gene>
<dbReference type="GO" id="GO:0005739">
    <property type="term" value="C:mitochondrion"/>
    <property type="evidence" value="ECO:0007669"/>
    <property type="project" value="TreeGrafter"/>
</dbReference>
<evidence type="ECO:0000256" key="6">
    <source>
        <dbReference type="ARBA" id="ARBA00022801"/>
    </source>
</evidence>
<dbReference type="PROSITE" id="PS00730">
    <property type="entry name" value="AP_NUCLEASE_F2_2"/>
    <property type="match status" value="1"/>
</dbReference>
<evidence type="ECO:0000256" key="2">
    <source>
        <dbReference type="ARBA" id="ARBA00005340"/>
    </source>
</evidence>
<feature type="compositionally biased region" description="Basic and acidic residues" evidence="9">
    <location>
        <begin position="422"/>
        <end position="432"/>
    </location>
</feature>